<evidence type="ECO:0000313" key="3">
    <source>
        <dbReference type="Proteomes" id="UP000199759"/>
    </source>
</evidence>
<keyword evidence="3" id="KW-1185">Reference proteome</keyword>
<sequence>MRIFLAIVLSACFASTALASGGGGGGGSDNSGPVNRFLTLFHLPASEADEESAAEDEMLEDPRVFTLPAVVAPLSVNGRLTGYAYVRVHVRAGDGQNIWTMQERTHFALDAMVRAASRISLSNAEGSSLNRDLATQVWTAVLRDYYGASAIAEIRLSGEDTRMLRR</sequence>
<dbReference type="Proteomes" id="UP000199759">
    <property type="component" value="Unassembled WGS sequence"/>
</dbReference>
<feature type="signal peptide" evidence="1">
    <location>
        <begin position="1"/>
        <end position="19"/>
    </location>
</feature>
<dbReference type="OrthoDB" id="7631980at2"/>
<evidence type="ECO:0000313" key="2">
    <source>
        <dbReference type="EMBL" id="SDL95642.1"/>
    </source>
</evidence>
<feature type="chain" id="PRO_5011764590" evidence="1">
    <location>
        <begin position="20"/>
        <end position="166"/>
    </location>
</feature>
<reference evidence="2 3" key="1">
    <citation type="submission" date="2016-10" db="EMBL/GenBank/DDBJ databases">
        <authorList>
            <person name="de Groot N.N."/>
        </authorList>
    </citation>
    <scope>NUCLEOTIDE SEQUENCE [LARGE SCALE GENOMIC DNA]</scope>
    <source>
        <strain evidence="2 3">DSM 16077</strain>
    </source>
</reference>
<accession>A0A1G9P9U0</accession>
<evidence type="ECO:0000256" key="1">
    <source>
        <dbReference type="SAM" id="SignalP"/>
    </source>
</evidence>
<dbReference type="EMBL" id="FNHG01000003">
    <property type="protein sequence ID" value="SDL95642.1"/>
    <property type="molecule type" value="Genomic_DNA"/>
</dbReference>
<gene>
    <name evidence="2" type="ORF">SAMN04488568_103162</name>
</gene>
<organism evidence="2 3">
    <name type="scientific">Maricaulis salignorans</name>
    <dbReference type="NCBI Taxonomy" id="144026"/>
    <lineage>
        <taxon>Bacteria</taxon>
        <taxon>Pseudomonadati</taxon>
        <taxon>Pseudomonadota</taxon>
        <taxon>Alphaproteobacteria</taxon>
        <taxon>Maricaulales</taxon>
        <taxon>Maricaulaceae</taxon>
        <taxon>Maricaulis</taxon>
    </lineage>
</organism>
<dbReference type="AlphaFoldDB" id="A0A1G9P9U0"/>
<name>A0A1G9P9U0_9PROT</name>
<protein>
    <submittedName>
        <fullName evidence="2">Uncharacterized protein</fullName>
    </submittedName>
</protein>
<proteinExistence type="predicted"/>
<keyword evidence="1" id="KW-0732">Signal</keyword>
<dbReference type="STRING" id="144026.SAMN04488568_103162"/>